<feature type="transmembrane region" description="Helical" evidence="1">
    <location>
        <begin position="346"/>
        <end position="364"/>
    </location>
</feature>
<evidence type="ECO:0000256" key="1">
    <source>
        <dbReference type="SAM" id="Phobius"/>
    </source>
</evidence>
<evidence type="ECO:0008006" key="4">
    <source>
        <dbReference type="Google" id="ProtNLM"/>
    </source>
</evidence>
<feature type="transmembrane region" description="Helical" evidence="1">
    <location>
        <begin position="213"/>
        <end position="232"/>
    </location>
</feature>
<feature type="transmembrane region" description="Helical" evidence="1">
    <location>
        <begin position="178"/>
        <end position="201"/>
    </location>
</feature>
<feature type="transmembrane region" description="Helical" evidence="1">
    <location>
        <begin position="97"/>
        <end position="120"/>
    </location>
</feature>
<organism evidence="2 3">
    <name type="scientific">candidate division WWE3 bacterium RIFCSPHIGHO2_01_FULL_42_13</name>
    <dbReference type="NCBI Taxonomy" id="1802617"/>
    <lineage>
        <taxon>Bacteria</taxon>
        <taxon>Katanobacteria</taxon>
    </lineage>
</organism>
<proteinExistence type="predicted"/>
<evidence type="ECO:0000313" key="3">
    <source>
        <dbReference type="Proteomes" id="UP000176608"/>
    </source>
</evidence>
<feature type="transmembrane region" description="Helical" evidence="1">
    <location>
        <begin position="6"/>
        <end position="26"/>
    </location>
</feature>
<dbReference type="STRING" id="1802617.A2886_00020"/>
<keyword evidence="1" id="KW-1133">Transmembrane helix</keyword>
<gene>
    <name evidence="2" type="ORF">A2886_00020</name>
</gene>
<accession>A0A1F4UQZ9</accession>
<comment type="caution">
    <text evidence="2">The sequence shown here is derived from an EMBL/GenBank/DDBJ whole genome shotgun (WGS) entry which is preliminary data.</text>
</comment>
<evidence type="ECO:0000313" key="2">
    <source>
        <dbReference type="EMBL" id="OGC47385.1"/>
    </source>
</evidence>
<feature type="transmembrane region" description="Helical" evidence="1">
    <location>
        <begin position="321"/>
        <end position="340"/>
    </location>
</feature>
<dbReference type="Proteomes" id="UP000176608">
    <property type="component" value="Unassembled WGS sequence"/>
</dbReference>
<protein>
    <recommendedName>
        <fullName evidence="4">Glycosyltransferase RgtA/B/C/D-like domain-containing protein</fullName>
    </recommendedName>
</protein>
<dbReference type="EMBL" id="MEVA01000011">
    <property type="protein sequence ID" value="OGC47385.1"/>
    <property type="molecule type" value="Genomic_DNA"/>
</dbReference>
<keyword evidence="1" id="KW-0812">Transmembrane</keyword>
<reference evidence="2 3" key="1">
    <citation type="journal article" date="2016" name="Nat. Commun.">
        <title>Thousands of microbial genomes shed light on interconnected biogeochemical processes in an aquifer system.</title>
        <authorList>
            <person name="Anantharaman K."/>
            <person name="Brown C.T."/>
            <person name="Hug L.A."/>
            <person name="Sharon I."/>
            <person name="Castelle C.J."/>
            <person name="Probst A.J."/>
            <person name="Thomas B.C."/>
            <person name="Singh A."/>
            <person name="Wilkins M.J."/>
            <person name="Karaoz U."/>
            <person name="Brodie E.L."/>
            <person name="Williams K.H."/>
            <person name="Hubbard S.S."/>
            <person name="Banfield J.F."/>
        </authorList>
    </citation>
    <scope>NUCLEOTIDE SEQUENCE [LARGE SCALE GENOMIC DNA]</scope>
</reference>
<feature type="transmembrane region" description="Helical" evidence="1">
    <location>
        <begin position="127"/>
        <end position="143"/>
    </location>
</feature>
<feature type="transmembrane region" description="Helical" evidence="1">
    <location>
        <begin position="155"/>
        <end position="171"/>
    </location>
</feature>
<name>A0A1F4UQZ9_UNCKA</name>
<keyword evidence="1" id="KW-0472">Membrane</keyword>
<feature type="transmembrane region" description="Helical" evidence="1">
    <location>
        <begin position="271"/>
        <end position="291"/>
    </location>
</feature>
<dbReference type="AlphaFoldDB" id="A0A1F4UQZ9"/>
<sequence>MPKKPLIFIISLVVLTGIIGFGPLLIPPTNPFYNIDPETAFISNSLEFLESGRIDYYGHPGTPVIILLAHLFSILKYPVEILGQNFVQWSLVHYREIFWISRAYFFLLFTIGNFILHFCVYKHFRSFLVNLFLFVILFLDPSFQEISTKVATEPLAFLLFSLWLISFLAYIKTQKTKALFCMALISGVLVADKLIYTPVAVASLLFTLKQKKLSVGIALFLLAFFTATLPTMRNYPKLASWLFNISTKSGIYGTGTPGLIDRKLFIQSASYWINTRPGFILLLLFVLIGVFRSGKERSWKLITITALLGFLFFMKYPAARYQSGTVLLLFTSAIYVFTHLSKHKQLLFLLLFSVPAFFYGSHDFQYKRGLVLKASNLQVFIDHLPPDEDIVWEYAEAEDFALIRARNDSGYFISPQLRVIKPHMWELVSQTLTDVRNNKDESFDISCLCWDGIVMQKSSYSIFISKQRDTNLFLTEHIPGTEMLYIKRNNL</sequence>